<dbReference type="PANTHER" id="PTHR11759">
    <property type="entry name" value="40S RIBOSOMAL PROTEIN S14/30S RIBOSOMAL PROTEIN S11"/>
    <property type="match status" value="1"/>
</dbReference>
<dbReference type="GO" id="GO:1990904">
    <property type="term" value="C:ribonucleoprotein complex"/>
    <property type="evidence" value="ECO:0007669"/>
    <property type="project" value="UniProtKB-KW"/>
</dbReference>
<dbReference type="InterPro" id="IPR036967">
    <property type="entry name" value="Ribosomal_uS11_sf"/>
</dbReference>
<gene>
    <name evidence="5" type="primary">rps11</name>
</gene>
<comment type="subcellular location">
    <subcellularLocation>
        <location evidence="1">Plastid</location>
        <location evidence="1">Chloroplast</location>
    </subcellularLocation>
</comment>
<dbReference type="GO" id="GO:0006412">
    <property type="term" value="P:translation"/>
    <property type="evidence" value="ECO:0007669"/>
    <property type="project" value="InterPro"/>
</dbReference>
<dbReference type="NCBIfam" id="NF003698">
    <property type="entry name" value="PRK05309.1"/>
    <property type="match status" value="1"/>
</dbReference>
<dbReference type="PIRSF" id="PIRSF002131">
    <property type="entry name" value="Ribosomal_S11"/>
    <property type="match status" value="1"/>
</dbReference>
<dbReference type="SUPFAM" id="SSF53137">
    <property type="entry name" value="Translational machinery components"/>
    <property type="match status" value="1"/>
</dbReference>
<dbReference type="RefSeq" id="YP_009695298.1">
    <property type="nucleotide sequence ID" value="NC_044785.1"/>
</dbReference>
<evidence type="ECO:0000256" key="4">
    <source>
        <dbReference type="ARBA" id="ARBA00023274"/>
    </source>
</evidence>
<dbReference type="HAMAP" id="MF_01310">
    <property type="entry name" value="Ribosomal_uS11"/>
    <property type="match status" value="1"/>
</dbReference>
<protein>
    <submittedName>
        <fullName evidence="5">30S ribosomal protein S11</fullName>
    </submittedName>
</protein>
<keyword evidence="5" id="KW-0934">Plastid</keyword>
<accession>A0A5C0F3F0</accession>
<dbReference type="GO" id="GO:0009507">
    <property type="term" value="C:chloroplast"/>
    <property type="evidence" value="ECO:0007669"/>
    <property type="project" value="UniProtKB-SubCell"/>
</dbReference>
<evidence type="ECO:0000313" key="5">
    <source>
        <dbReference type="EMBL" id="QEI59603.1"/>
    </source>
</evidence>
<comment type="similarity">
    <text evidence="2">Belongs to the universal ribosomal protein uS11 family.</text>
</comment>
<reference evidence="5" key="1">
    <citation type="submission" date="2019-06" db="EMBL/GenBank/DDBJ databases">
        <authorList>
            <person name="Grosvenor D.A."/>
            <person name="Keepers K.G."/>
            <person name="Pogoda C.S."/>
            <person name="Kane N.C."/>
            <person name="Kociolek J.P."/>
        </authorList>
    </citation>
    <scope>NUCLEOTIDE SEQUENCE</scope>
</reference>
<dbReference type="GO" id="GO:0005840">
    <property type="term" value="C:ribosome"/>
    <property type="evidence" value="ECO:0007669"/>
    <property type="project" value="UniProtKB-KW"/>
</dbReference>
<evidence type="ECO:0000256" key="1">
    <source>
        <dbReference type="ARBA" id="ARBA00004229"/>
    </source>
</evidence>
<dbReference type="GO" id="GO:0003735">
    <property type="term" value="F:structural constituent of ribosome"/>
    <property type="evidence" value="ECO:0007669"/>
    <property type="project" value="InterPro"/>
</dbReference>
<name>A0A5C0F3F0_NITAL</name>
<dbReference type="Gene3D" id="3.30.420.80">
    <property type="entry name" value="Ribosomal protein S11"/>
    <property type="match status" value="1"/>
</dbReference>
<dbReference type="GeneID" id="41826808"/>
<organism evidence="5">
    <name type="scientific">Nitzschia alba</name>
    <name type="common">Marine diatom</name>
    <dbReference type="NCBI Taxonomy" id="2858"/>
    <lineage>
        <taxon>Eukaryota</taxon>
        <taxon>Sar</taxon>
        <taxon>Stramenopiles</taxon>
        <taxon>Ochrophyta</taxon>
        <taxon>Bacillariophyta</taxon>
        <taxon>Bacillariophyceae</taxon>
        <taxon>Bacillariophycidae</taxon>
        <taxon>Bacillariales</taxon>
        <taxon>Bacillariaceae</taxon>
        <taxon>Nitzschia</taxon>
    </lineage>
</organism>
<keyword evidence="3 5" id="KW-0689">Ribosomal protein</keyword>
<proteinExistence type="inferred from homology"/>
<evidence type="ECO:0000256" key="2">
    <source>
        <dbReference type="ARBA" id="ARBA00006194"/>
    </source>
</evidence>
<dbReference type="Pfam" id="PF00411">
    <property type="entry name" value="Ribosomal_S11"/>
    <property type="match status" value="1"/>
</dbReference>
<dbReference type="AlphaFoldDB" id="A0A5C0F3F0"/>
<dbReference type="InterPro" id="IPR001971">
    <property type="entry name" value="Ribosomal_uS11"/>
</dbReference>
<dbReference type="EMBL" id="MN065498">
    <property type="protein sequence ID" value="QEI59603.1"/>
    <property type="molecule type" value="Genomic_DNA"/>
</dbReference>
<geneLocation type="plastid" evidence="5"/>
<sequence>MLKPYKSNQFKKDKFKGKYKPYKKYNQYTFNFPKNIFYIRMTPHNLIITVTNLTGNIISYASAGSTGFKNTQKKNPFAAQKTTEKVLKNISSKEYQKRIALIIKGQGRGREAIIKAIQNAKLKITSIKDISPISYNGCRPPKYRRRRRRRYY</sequence>
<evidence type="ECO:0000256" key="3">
    <source>
        <dbReference type="ARBA" id="ARBA00022980"/>
    </source>
</evidence>
<keyword evidence="4" id="KW-0687">Ribonucleoprotein</keyword>